<evidence type="ECO:0000256" key="5">
    <source>
        <dbReference type="ARBA" id="ARBA00023163"/>
    </source>
</evidence>
<comment type="function">
    <text evidence="1">TetR is the repressor of the tetracycline resistance element; its N-terminal region forms a helix-turn-helix structure and binds DNA. Binding of tetracycline to TetR reduces the repressor affinity for the tetracycline resistance gene (tetA) promoter operator sites.</text>
</comment>
<evidence type="ECO:0000313" key="8">
    <source>
        <dbReference type="EMBL" id="QJR83018.1"/>
    </source>
</evidence>
<dbReference type="NCBIfam" id="NF010319">
    <property type="entry name" value="PRK13756.1"/>
    <property type="match status" value="1"/>
</dbReference>
<keyword evidence="3" id="KW-0805">Transcription regulation</keyword>
<dbReference type="InterPro" id="IPR009057">
    <property type="entry name" value="Homeodomain-like_sf"/>
</dbReference>
<accession>A0A6M4MJB2</accession>
<feature type="domain" description="HTH tetR-type" evidence="7">
    <location>
        <begin position="14"/>
        <end position="74"/>
    </location>
</feature>
<dbReference type="InterPro" id="IPR001647">
    <property type="entry name" value="HTH_TetR"/>
</dbReference>
<dbReference type="GO" id="GO:0045892">
    <property type="term" value="P:negative regulation of DNA-templated transcription"/>
    <property type="evidence" value="ECO:0007669"/>
    <property type="project" value="InterPro"/>
</dbReference>
<evidence type="ECO:0000256" key="2">
    <source>
        <dbReference type="ARBA" id="ARBA00022491"/>
    </source>
</evidence>
<dbReference type="Pfam" id="PF02909">
    <property type="entry name" value="TetR_C_1"/>
    <property type="match status" value="1"/>
</dbReference>
<dbReference type="Gene3D" id="1.10.10.60">
    <property type="entry name" value="Homeodomain-like"/>
    <property type="match status" value="1"/>
</dbReference>
<keyword evidence="5" id="KW-0804">Transcription</keyword>
<dbReference type="InterPro" id="IPR003012">
    <property type="entry name" value="Tet_transcr_reg_TetR"/>
</dbReference>
<keyword evidence="4 6" id="KW-0238">DNA-binding</keyword>
<dbReference type="GO" id="GO:0046677">
    <property type="term" value="P:response to antibiotic"/>
    <property type="evidence" value="ECO:0007669"/>
    <property type="project" value="InterPro"/>
</dbReference>
<dbReference type="PROSITE" id="PS50977">
    <property type="entry name" value="HTH_TETR_2"/>
    <property type="match status" value="1"/>
</dbReference>
<evidence type="ECO:0000256" key="1">
    <source>
        <dbReference type="ARBA" id="ARBA00002856"/>
    </source>
</evidence>
<dbReference type="PROSITE" id="PS01081">
    <property type="entry name" value="HTH_TETR_1"/>
    <property type="match status" value="1"/>
</dbReference>
<proteinExistence type="predicted"/>
<dbReference type="SUPFAM" id="SSF46689">
    <property type="entry name" value="Homeodomain-like"/>
    <property type="match status" value="1"/>
</dbReference>
<dbReference type="SUPFAM" id="SSF48498">
    <property type="entry name" value="Tetracyclin repressor-like, C-terminal domain"/>
    <property type="match status" value="1"/>
</dbReference>
<evidence type="ECO:0000256" key="3">
    <source>
        <dbReference type="ARBA" id="ARBA00023015"/>
    </source>
</evidence>
<feature type="DNA-binding region" description="H-T-H motif" evidence="6">
    <location>
        <begin position="37"/>
        <end position="56"/>
    </location>
</feature>
<evidence type="ECO:0000259" key="7">
    <source>
        <dbReference type="PROSITE" id="PS50977"/>
    </source>
</evidence>
<dbReference type="PRINTS" id="PR00400">
    <property type="entry name" value="TETREPRESSOR"/>
</dbReference>
<sequence>MIDCQQRKEIVMARLSLDDVISMALTLLDREGLEGLTTRKLAQSLKIEQPTLYWHVRNKQTLMNMLSEAILVKHHTRSVPLPTESWQQFLQENALSFRKALLVHRDGARLHIGTSPTPPQFEQAEAQLRCLCDAGFSVEEALFILQSISHFTLGAVLEEQATNPTEYNTVMDAVPPLLQEAFNVQTRTTAETAFHFGLKSLIVGFSAQLDEKYMSIQGNNK</sequence>
<evidence type="ECO:0000256" key="4">
    <source>
        <dbReference type="ARBA" id="ARBA00023125"/>
    </source>
</evidence>
<dbReference type="InterPro" id="IPR023772">
    <property type="entry name" value="DNA-bd_HTH_TetR-type_CS"/>
</dbReference>
<organism evidence="8">
    <name type="scientific">Aeromonas media</name>
    <dbReference type="NCBI Taxonomy" id="651"/>
    <lineage>
        <taxon>Bacteria</taxon>
        <taxon>Pseudomonadati</taxon>
        <taxon>Pseudomonadota</taxon>
        <taxon>Gammaproteobacteria</taxon>
        <taxon>Aeromonadales</taxon>
        <taxon>Aeromonadaceae</taxon>
        <taxon>Aeromonas</taxon>
    </lineage>
</organism>
<dbReference type="InterPro" id="IPR036271">
    <property type="entry name" value="Tet_transcr_reg_TetR-rel_C_sf"/>
</dbReference>
<name>A0A6M4MJB2_AERME</name>
<dbReference type="GO" id="GO:0003677">
    <property type="term" value="F:DNA binding"/>
    <property type="evidence" value="ECO:0007669"/>
    <property type="project" value="UniProtKB-UniRule"/>
</dbReference>
<evidence type="ECO:0000256" key="6">
    <source>
        <dbReference type="PROSITE-ProRule" id="PRU00335"/>
    </source>
</evidence>
<dbReference type="AlphaFoldDB" id="A0A6M4MJB2"/>
<dbReference type="Pfam" id="PF00440">
    <property type="entry name" value="TetR_N"/>
    <property type="match status" value="1"/>
</dbReference>
<dbReference type="EMBL" id="MK690457">
    <property type="protein sequence ID" value="QJR83018.1"/>
    <property type="molecule type" value="Genomic_DNA"/>
</dbReference>
<dbReference type="Gene3D" id="1.10.357.10">
    <property type="entry name" value="Tetracycline Repressor, domain 2"/>
    <property type="match status" value="1"/>
</dbReference>
<reference evidence="8" key="1">
    <citation type="submission" date="2019-03" db="EMBL/GenBank/DDBJ databases">
        <title>Novel transposon Tn6433 accelerates the dissemination of tet(E) in Aeromonas from aerobic biofilm under oxytetracycline stress.</title>
        <authorList>
            <person name="Shi Y."/>
            <person name="Tian Z."/>
            <person name="Zhang Y."/>
            <person name="Zhang H."/>
            <person name="Yang M."/>
        </authorList>
    </citation>
    <scope>NUCLEOTIDE SEQUENCE</scope>
    <source>
        <strain evidence="8">T25-23</strain>
    </source>
</reference>
<protein>
    <submittedName>
        <fullName evidence="8">Tetracycline resistance regulatory protein TetR</fullName>
    </submittedName>
</protein>
<dbReference type="InterPro" id="IPR004111">
    <property type="entry name" value="Repressor_TetR_C"/>
</dbReference>
<keyword evidence="2" id="KW-0678">Repressor</keyword>
<dbReference type="PRINTS" id="PR00455">
    <property type="entry name" value="HTHTETR"/>
</dbReference>